<reference evidence="2" key="1">
    <citation type="journal article" date="2021" name="J. Hered.">
        <title>Genome Assembly of Salicaceae Populus deltoides (Eastern Cottonwood) I-69 Based on Nanopore Sequencing and Hi-C Technologies.</title>
        <authorList>
            <person name="Bai S."/>
            <person name="Wu H."/>
            <person name="Zhang J."/>
            <person name="Pan Z."/>
            <person name="Zhao W."/>
            <person name="Li Z."/>
            <person name="Tong C."/>
        </authorList>
    </citation>
    <scope>NUCLEOTIDE SEQUENCE</scope>
    <source>
        <tissue evidence="2">Leaf</tissue>
    </source>
</reference>
<feature type="region of interest" description="Disordered" evidence="1">
    <location>
        <begin position="1"/>
        <end position="20"/>
    </location>
</feature>
<organism evidence="2 3">
    <name type="scientific">Populus deltoides</name>
    <name type="common">Eastern poplar</name>
    <name type="synonym">Eastern cottonwood</name>
    <dbReference type="NCBI Taxonomy" id="3696"/>
    <lineage>
        <taxon>Eukaryota</taxon>
        <taxon>Viridiplantae</taxon>
        <taxon>Streptophyta</taxon>
        <taxon>Embryophyta</taxon>
        <taxon>Tracheophyta</taxon>
        <taxon>Spermatophyta</taxon>
        <taxon>Magnoliopsida</taxon>
        <taxon>eudicotyledons</taxon>
        <taxon>Gunneridae</taxon>
        <taxon>Pentapetalae</taxon>
        <taxon>rosids</taxon>
        <taxon>fabids</taxon>
        <taxon>Malpighiales</taxon>
        <taxon>Salicaceae</taxon>
        <taxon>Saliceae</taxon>
        <taxon>Populus</taxon>
    </lineage>
</organism>
<proteinExistence type="predicted"/>
<accession>A0A8T2XUU1</accession>
<evidence type="ECO:0000256" key="1">
    <source>
        <dbReference type="SAM" id="MobiDB-lite"/>
    </source>
</evidence>
<dbReference type="AlphaFoldDB" id="A0A8T2XUU1"/>
<evidence type="ECO:0000313" key="2">
    <source>
        <dbReference type="EMBL" id="KAH8496613.1"/>
    </source>
</evidence>
<dbReference type="EMBL" id="JACEGQ020000010">
    <property type="protein sequence ID" value="KAH8496613.1"/>
    <property type="molecule type" value="Genomic_DNA"/>
</dbReference>
<dbReference type="Proteomes" id="UP000807159">
    <property type="component" value="Chromosome 10"/>
</dbReference>
<protein>
    <submittedName>
        <fullName evidence="2">Uncharacterized protein</fullName>
    </submittedName>
</protein>
<keyword evidence="3" id="KW-1185">Reference proteome</keyword>
<evidence type="ECO:0000313" key="3">
    <source>
        <dbReference type="Proteomes" id="UP000807159"/>
    </source>
</evidence>
<gene>
    <name evidence="2" type="ORF">H0E87_019382</name>
</gene>
<sequence length="123" mass="13592">MNAQSIGIQSDPEGSSTEIPVKLCNNNSEIPGSKDLVLRDDTTTNHLKGIRIWDGDTQVDFLIVESEDQGVKEPNVQQNPHAGRATAYVQQEQNSFDTSNDVMVNDIREEWDLLNSIILLPAG</sequence>
<name>A0A8T2XUU1_POPDE</name>
<comment type="caution">
    <text evidence="2">The sequence shown here is derived from an EMBL/GenBank/DDBJ whole genome shotgun (WGS) entry which is preliminary data.</text>
</comment>